<dbReference type="OrthoDB" id="10573033at2759"/>
<feature type="region of interest" description="Disordered" evidence="1">
    <location>
        <begin position="1"/>
        <end position="39"/>
    </location>
</feature>
<proteinExistence type="predicted"/>
<dbReference type="AlphaFoldDB" id="A0A9E7KW54"/>
<sequence>MWRSPEKVWDARDVSPAPTPSRAPRRLGPASRSRDSDVRRISSVCRFHTTAPTPSTTCLFWEPVTSEKVVPRTLSVLPLTKRQVQYPSHFEK</sequence>
<name>A0A9E7KW54_9LILI</name>
<dbReference type="EMBL" id="CP097510">
    <property type="protein sequence ID" value="URE29300.1"/>
    <property type="molecule type" value="Genomic_DNA"/>
</dbReference>
<dbReference type="Proteomes" id="UP001055439">
    <property type="component" value="Chromosome 8"/>
</dbReference>
<evidence type="ECO:0000313" key="3">
    <source>
        <dbReference type="Proteomes" id="UP001055439"/>
    </source>
</evidence>
<gene>
    <name evidence="2" type="ORF">MUK42_06990</name>
</gene>
<reference evidence="2" key="1">
    <citation type="submission" date="2022-05" db="EMBL/GenBank/DDBJ databases">
        <title>The Musa troglodytarum L. genome provides insights into the mechanism of non-climacteric behaviour and enrichment of carotenoids.</title>
        <authorList>
            <person name="Wang J."/>
        </authorList>
    </citation>
    <scope>NUCLEOTIDE SEQUENCE</scope>
    <source>
        <tissue evidence="2">Leaf</tissue>
    </source>
</reference>
<protein>
    <submittedName>
        <fullName evidence="2">Uncharacterized protein</fullName>
    </submittedName>
</protein>
<evidence type="ECO:0000313" key="2">
    <source>
        <dbReference type="EMBL" id="URE29300.1"/>
    </source>
</evidence>
<keyword evidence="3" id="KW-1185">Reference proteome</keyword>
<accession>A0A9E7KW54</accession>
<evidence type="ECO:0000256" key="1">
    <source>
        <dbReference type="SAM" id="MobiDB-lite"/>
    </source>
</evidence>
<organism evidence="2 3">
    <name type="scientific">Musa troglodytarum</name>
    <name type="common">fe'i banana</name>
    <dbReference type="NCBI Taxonomy" id="320322"/>
    <lineage>
        <taxon>Eukaryota</taxon>
        <taxon>Viridiplantae</taxon>
        <taxon>Streptophyta</taxon>
        <taxon>Embryophyta</taxon>
        <taxon>Tracheophyta</taxon>
        <taxon>Spermatophyta</taxon>
        <taxon>Magnoliopsida</taxon>
        <taxon>Liliopsida</taxon>
        <taxon>Zingiberales</taxon>
        <taxon>Musaceae</taxon>
        <taxon>Musa</taxon>
    </lineage>
</organism>
<feature type="compositionally biased region" description="Basic and acidic residues" evidence="1">
    <location>
        <begin position="1"/>
        <end position="13"/>
    </location>
</feature>